<evidence type="ECO:0000256" key="7">
    <source>
        <dbReference type="ARBA" id="ARBA00023136"/>
    </source>
</evidence>
<feature type="domain" description="PTS EIIC type-3" evidence="10">
    <location>
        <begin position="6"/>
        <end position="412"/>
    </location>
</feature>
<feature type="transmembrane region" description="Helical" evidence="9">
    <location>
        <begin position="30"/>
        <end position="51"/>
    </location>
</feature>
<keyword evidence="5 9" id="KW-0812">Transmembrane</keyword>
<feature type="transmembrane region" description="Helical" evidence="9">
    <location>
        <begin position="220"/>
        <end position="242"/>
    </location>
</feature>
<evidence type="ECO:0000256" key="2">
    <source>
        <dbReference type="ARBA" id="ARBA00022448"/>
    </source>
</evidence>
<dbReference type="EMBL" id="BJCC01000032">
    <property type="protein sequence ID" value="GCF95478.1"/>
    <property type="molecule type" value="Genomic_DNA"/>
</dbReference>
<organism evidence="11 12">
    <name type="scientific">Enterococcus florum</name>
    <dbReference type="NCBI Taxonomy" id="2480627"/>
    <lineage>
        <taxon>Bacteria</taxon>
        <taxon>Bacillati</taxon>
        <taxon>Bacillota</taxon>
        <taxon>Bacilli</taxon>
        <taxon>Lactobacillales</taxon>
        <taxon>Enterococcaceae</taxon>
        <taxon>Enterococcus</taxon>
    </lineage>
</organism>
<comment type="caution">
    <text evidence="11">The sequence shown here is derived from an EMBL/GenBank/DDBJ whole genome shotgun (WGS) entry which is preliminary data.</text>
</comment>
<gene>
    <name evidence="11" type="ORF">NRIC_33690</name>
</gene>
<dbReference type="GO" id="GO:0009401">
    <property type="term" value="P:phosphoenolpyruvate-dependent sugar phosphotransferase system"/>
    <property type="evidence" value="ECO:0007669"/>
    <property type="project" value="InterPro"/>
</dbReference>
<keyword evidence="7 8" id="KW-0472">Membrane</keyword>
<evidence type="ECO:0000256" key="3">
    <source>
        <dbReference type="ARBA" id="ARBA00022475"/>
    </source>
</evidence>
<evidence type="ECO:0000256" key="8">
    <source>
        <dbReference type="PIRNR" id="PIRNR006351"/>
    </source>
</evidence>
<dbReference type="InterPro" id="IPR004796">
    <property type="entry name" value="PTS_IIC_cello"/>
</dbReference>
<feature type="transmembrane region" description="Helical" evidence="9">
    <location>
        <begin position="98"/>
        <end position="117"/>
    </location>
</feature>
<name>A0A4P5PGP3_9ENTE</name>
<dbReference type="GO" id="GO:0005886">
    <property type="term" value="C:plasma membrane"/>
    <property type="evidence" value="ECO:0007669"/>
    <property type="project" value="UniProtKB-SubCell"/>
</dbReference>
<reference evidence="12" key="1">
    <citation type="submission" date="2019-02" db="EMBL/GenBank/DDBJ databases">
        <title>Draft genome sequence of Enterococcus sp. Gos25-1.</title>
        <authorList>
            <person name="Tanaka N."/>
            <person name="Shiwa Y."/>
            <person name="Fujita N."/>
        </authorList>
    </citation>
    <scope>NUCLEOTIDE SEQUENCE [LARGE SCALE GENOMIC DNA]</scope>
    <source>
        <strain evidence="12">Gos25-1</strain>
    </source>
</reference>
<evidence type="ECO:0000313" key="11">
    <source>
        <dbReference type="EMBL" id="GCF95478.1"/>
    </source>
</evidence>
<evidence type="ECO:0000256" key="9">
    <source>
        <dbReference type="SAM" id="Phobius"/>
    </source>
</evidence>
<keyword evidence="6 9" id="KW-1133">Transmembrane helix</keyword>
<feature type="transmembrane region" description="Helical" evidence="9">
    <location>
        <begin position="137"/>
        <end position="159"/>
    </location>
</feature>
<feature type="transmembrane region" description="Helical" evidence="9">
    <location>
        <begin position="287"/>
        <end position="308"/>
    </location>
</feature>
<evidence type="ECO:0000256" key="5">
    <source>
        <dbReference type="ARBA" id="ARBA00022692"/>
    </source>
</evidence>
<feature type="transmembrane region" description="Helical" evidence="9">
    <location>
        <begin position="249"/>
        <end position="267"/>
    </location>
</feature>
<dbReference type="Pfam" id="PF02378">
    <property type="entry name" value="PTS_EIIC"/>
    <property type="match status" value="1"/>
</dbReference>
<feature type="transmembrane region" description="Helical" evidence="9">
    <location>
        <begin position="71"/>
        <end position="91"/>
    </location>
</feature>
<sequence length="448" mass="48889">MSFVDNLEKIQLTAEKISDNRYLKAVSKGMVMTIPASITGAMCTLVANLPFDGYQNFIQDNGIKSLLLLPGYFTSNIMGLIVVYFIAYNLAKSFDIEGMFPGFLAIVSFLILTPLATIEQQVHDTVRPVDFISFDYIGSKGMFVGIIVGLVVARLYYWFIKNNITIHMPESVPSFVEKSFSSIIPFFAIVLLMSLVSWGFAMTSFGSVHQLVYSVLQVPIQQIGGSVGGVMVAYALIGLFWWFGIHGKAIIFGVYAPIIQTMTIENMNAAAAGTTPPHLIDFGFTSVFLEIGGGGCVLGLAICFLLFAKSDQYKNIGRITSVPTFFGINEPITFGTPICLNPTFLIPTVITPLITGLIGYLSITTGLVPRMIGAQLPTGTPTLLNALIAGGWRMLIAQIVCVAVSVGVYFPFFKMADNLECKREQEALKEKKIEITDMGLENQATITE</sequence>
<evidence type="ECO:0000256" key="4">
    <source>
        <dbReference type="ARBA" id="ARBA00022597"/>
    </source>
</evidence>
<dbReference type="AlphaFoldDB" id="A0A4P5PGP3"/>
<keyword evidence="2 8" id="KW-0813">Transport</keyword>
<protein>
    <recommendedName>
        <fullName evidence="8">Permease IIC component</fullName>
    </recommendedName>
</protein>
<dbReference type="OrthoDB" id="1550290at2"/>
<comment type="function">
    <text evidence="8">The phosphoenolpyruvate-dependent sugar phosphotransferase system (PTS), a major carbohydrate active -transport system, catalyzes the phosphorylation of incoming sugar substrates concomitant with their translocation across the cell membrane.</text>
</comment>
<dbReference type="GO" id="GO:0008982">
    <property type="term" value="F:protein-N(PI)-phosphohistidine-sugar phosphotransferase activity"/>
    <property type="evidence" value="ECO:0007669"/>
    <property type="project" value="UniProtKB-UniRule"/>
</dbReference>
<comment type="subcellular location">
    <subcellularLocation>
        <location evidence="1">Cell membrane</location>
        <topology evidence="1">Multi-pass membrane protein</topology>
    </subcellularLocation>
</comment>
<dbReference type="InterPro" id="IPR003352">
    <property type="entry name" value="PTS_EIIC"/>
</dbReference>
<evidence type="ECO:0000256" key="1">
    <source>
        <dbReference type="ARBA" id="ARBA00004651"/>
    </source>
</evidence>
<keyword evidence="3 8" id="KW-1003">Cell membrane</keyword>
<feature type="transmembrane region" description="Helical" evidence="9">
    <location>
        <begin position="383"/>
        <end position="413"/>
    </location>
</feature>
<dbReference type="NCBIfam" id="TIGR00410">
    <property type="entry name" value="lacE"/>
    <property type="match status" value="1"/>
</dbReference>
<keyword evidence="12" id="KW-1185">Reference proteome</keyword>
<dbReference type="RefSeq" id="WP_146623865.1">
    <property type="nucleotide sequence ID" value="NZ_BJCC01000032.1"/>
</dbReference>
<dbReference type="PANTHER" id="PTHR33989">
    <property type="match status" value="1"/>
</dbReference>
<feature type="transmembrane region" description="Helical" evidence="9">
    <location>
        <begin position="344"/>
        <end position="363"/>
    </location>
</feature>
<evidence type="ECO:0000259" key="10">
    <source>
        <dbReference type="PROSITE" id="PS51105"/>
    </source>
</evidence>
<feature type="transmembrane region" description="Helical" evidence="9">
    <location>
        <begin position="180"/>
        <end position="200"/>
    </location>
</feature>
<dbReference type="PANTHER" id="PTHR33989:SF4">
    <property type="entry name" value="PTS SYSTEM N,N'-DIACETYLCHITOBIOSE-SPECIFIC EIIC COMPONENT"/>
    <property type="match status" value="1"/>
</dbReference>
<dbReference type="GO" id="GO:1901264">
    <property type="term" value="P:carbohydrate derivative transport"/>
    <property type="evidence" value="ECO:0007669"/>
    <property type="project" value="TreeGrafter"/>
</dbReference>
<dbReference type="PROSITE" id="PS51105">
    <property type="entry name" value="PTS_EIIC_TYPE_3"/>
    <property type="match status" value="1"/>
</dbReference>
<dbReference type="Proteomes" id="UP000290567">
    <property type="component" value="Unassembled WGS sequence"/>
</dbReference>
<evidence type="ECO:0000256" key="6">
    <source>
        <dbReference type="ARBA" id="ARBA00022989"/>
    </source>
</evidence>
<dbReference type="InterPro" id="IPR051088">
    <property type="entry name" value="PTS_Sugar-EIIC/EIIB"/>
</dbReference>
<proteinExistence type="predicted"/>
<evidence type="ECO:0000313" key="12">
    <source>
        <dbReference type="Proteomes" id="UP000290567"/>
    </source>
</evidence>
<dbReference type="PIRSF" id="PIRSF006351">
    <property type="entry name" value="PTS_EIIC-Cellobiose"/>
    <property type="match status" value="1"/>
</dbReference>
<keyword evidence="4 8" id="KW-0762">Sugar transport</keyword>
<accession>A0A4P5PGP3</accession>
<dbReference type="InterPro" id="IPR004501">
    <property type="entry name" value="PTS_EIIC_3"/>
</dbReference>